<dbReference type="InterPro" id="IPR041685">
    <property type="entry name" value="AAA_GajA/Old/RecF-like"/>
</dbReference>
<keyword evidence="2" id="KW-0547">Nucleotide-binding</keyword>
<dbReference type="InterPro" id="IPR051396">
    <property type="entry name" value="Bact_Antivir_Def_Nuclease"/>
</dbReference>
<evidence type="ECO:0000259" key="1">
    <source>
        <dbReference type="Pfam" id="PF13175"/>
    </source>
</evidence>
<dbReference type="EMBL" id="JAAVVK010000002">
    <property type="protein sequence ID" value="NKE38802.1"/>
    <property type="molecule type" value="Genomic_DNA"/>
</dbReference>
<comment type="caution">
    <text evidence="2">The sequence shown here is derived from an EMBL/GenBank/DDBJ whole genome shotgun (WGS) entry which is preliminary data.</text>
</comment>
<accession>A0A846TX75</accession>
<evidence type="ECO:0000313" key="2">
    <source>
        <dbReference type="EMBL" id="NKE38802.1"/>
    </source>
</evidence>
<sequence>MNIKYKIKRFRSIIESQELELVSDKINILIGTNGSGKSNFLDAIRWFSAGDVKNIKSKKTKFHPNFNINDLYLDSPEIIYQAELDEDEKKVVLEHLHKINIKKFNDSKFYRYFIKYKDLYYKDLNINYKGLTDLAKIKEAIVLKFEDYWPSYIFVEKEIDRYNYFEINMPLEIAKEEIENSTKRGLNRDIKDMLCTALDSWIAIEEMFKYHPNILFSQNLENDNRILFEYPIQSVKNQETMNPTFKVLLNIIGKESIENLKQIIDLSTSEVKRAEIRILKDTLSMKFQKCFKEIFKNFSIDVLPEVLIDDNMFQILINGNEERYYGSSETYNQSSGFKAFFWLVIMLEATKKVDETTYGKALLIVDEPDKNLHILLQYELAKYLKLNFTNKNNIFILITSHSPFLIPNLNENIYISEIDKNGCTKITKAKEVNDIRNSGIFPLITLFYMDKLKDELFPKLDAKTKRIYYKDLNDSKKNDLLEQELKKIINNKFDYKIFKLSESESNNIFDISSNNFFSIHIYGINKLHELIINEHYKDKKDIFLTKSFIDGLFSKDILDSV</sequence>
<dbReference type="Proteomes" id="UP000584587">
    <property type="component" value="Unassembled WGS sequence"/>
</dbReference>
<proteinExistence type="predicted"/>
<protein>
    <submittedName>
        <fullName evidence="2">ATP-binding protein</fullName>
    </submittedName>
</protein>
<dbReference type="GO" id="GO:0005524">
    <property type="term" value="F:ATP binding"/>
    <property type="evidence" value="ECO:0007669"/>
    <property type="project" value="UniProtKB-KW"/>
</dbReference>
<reference evidence="2 3" key="1">
    <citation type="submission" date="2020-04" db="EMBL/GenBank/DDBJ databases">
        <title>Complete genome sequence of Spiroplasma platyhelix ATCC 51748, an insect isolate.</title>
        <authorList>
            <person name="Green E.A."/>
            <person name="Klassen J.L."/>
        </authorList>
    </citation>
    <scope>NUCLEOTIDE SEQUENCE [LARGE SCALE GENOMIC DNA]</scope>
    <source>
        <strain evidence="2 3">PALS-1</strain>
    </source>
</reference>
<dbReference type="PANTHER" id="PTHR43581:SF4">
    <property type="entry name" value="ATP_GTP PHOSPHATASE"/>
    <property type="match status" value="1"/>
</dbReference>
<dbReference type="RefSeq" id="WP_168105272.1">
    <property type="nucleotide sequence ID" value="NZ_CP051215.1"/>
</dbReference>
<dbReference type="AlphaFoldDB" id="A0A846TX75"/>
<feature type="domain" description="Endonuclease GajA/Old nuclease/RecF-like AAA" evidence="1">
    <location>
        <begin position="6"/>
        <end position="406"/>
    </location>
</feature>
<keyword evidence="3" id="KW-1185">Reference proteome</keyword>
<organism evidence="2 3">
    <name type="scientific">Spiroplasma platyhelix PALS-1</name>
    <dbReference type="NCBI Taxonomy" id="1276218"/>
    <lineage>
        <taxon>Bacteria</taxon>
        <taxon>Bacillati</taxon>
        <taxon>Mycoplasmatota</taxon>
        <taxon>Mollicutes</taxon>
        <taxon>Entomoplasmatales</taxon>
        <taxon>Spiroplasmataceae</taxon>
        <taxon>Spiroplasma</taxon>
    </lineage>
</organism>
<dbReference type="Pfam" id="PF13175">
    <property type="entry name" value="AAA_15"/>
    <property type="match status" value="1"/>
</dbReference>
<gene>
    <name evidence="2" type="ORF">HER12_03480</name>
</gene>
<name>A0A846TX75_9MOLU</name>
<keyword evidence="2" id="KW-0067">ATP-binding</keyword>
<dbReference type="InterPro" id="IPR027417">
    <property type="entry name" value="P-loop_NTPase"/>
</dbReference>
<evidence type="ECO:0000313" key="3">
    <source>
        <dbReference type="Proteomes" id="UP000584587"/>
    </source>
</evidence>
<dbReference type="Gene3D" id="3.40.50.300">
    <property type="entry name" value="P-loop containing nucleotide triphosphate hydrolases"/>
    <property type="match status" value="2"/>
</dbReference>
<dbReference type="PANTHER" id="PTHR43581">
    <property type="entry name" value="ATP/GTP PHOSPHATASE"/>
    <property type="match status" value="1"/>
</dbReference>
<dbReference type="SUPFAM" id="SSF52540">
    <property type="entry name" value="P-loop containing nucleoside triphosphate hydrolases"/>
    <property type="match status" value="1"/>
</dbReference>